<evidence type="ECO:0000256" key="9">
    <source>
        <dbReference type="ARBA" id="ARBA00022842"/>
    </source>
</evidence>
<dbReference type="InterPro" id="IPR000541">
    <property type="entry name" value="Ncs6/Tuc1/Ctu1"/>
</dbReference>
<evidence type="ECO:0000256" key="8">
    <source>
        <dbReference type="ARBA" id="ARBA00022840"/>
    </source>
</evidence>
<protein>
    <submittedName>
        <fullName evidence="15">TIGR00269 family protein</fullName>
    </submittedName>
</protein>
<reference evidence="15" key="1">
    <citation type="journal article" date="2020" name="mSystems">
        <title>Genome- and Community-Level Interaction Insights into Carbon Utilization and Element Cycling Functions of Hydrothermarchaeota in Hydrothermal Sediment.</title>
        <authorList>
            <person name="Zhou Z."/>
            <person name="Liu Y."/>
            <person name="Xu W."/>
            <person name="Pan J."/>
            <person name="Luo Z.H."/>
            <person name="Li M."/>
        </authorList>
    </citation>
    <scope>NUCLEOTIDE SEQUENCE [LARGE SCALE GENOMIC DNA]</scope>
    <source>
        <strain evidence="15">HyVt-96</strain>
    </source>
</reference>
<evidence type="ECO:0000259" key="14">
    <source>
        <dbReference type="Pfam" id="PF22082"/>
    </source>
</evidence>
<dbReference type="SUPFAM" id="SSF52402">
    <property type="entry name" value="Adenine nucleotide alpha hydrolases-like"/>
    <property type="match status" value="1"/>
</dbReference>
<dbReference type="Pfam" id="PF01171">
    <property type="entry name" value="ATP_bind_3"/>
    <property type="match status" value="1"/>
</dbReference>
<evidence type="ECO:0000256" key="7">
    <source>
        <dbReference type="ARBA" id="ARBA00022833"/>
    </source>
</evidence>
<evidence type="ECO:0000256" key="2">
    <source>
        <dbReference type="ARBA" id="ARBA00001966"/>
    </source>
</evidence>
<dbReference type="Pfam" id="PF22082">
    <property type="entry name" value="TtuA_LIM_N"/>
    <property type="match status" value="1"/>
</dbReference>
<proteinExistence type="predicted"/>
<dbReference type="PANTHER" id="PTHR11807">
    <property type="entry name" value="ATPASES OF THE PP SUPERFAMILY-RELATED"/>
    <property type="match status" value="1"/>
</dbReference>
<gene>
    <name evidence="15" type="ORF">ENL43_01585</name>
</gene>
<dbReference type="GO" id="GO:0016740">
    <property type="term" value="F:transferase activity"/>
    <property type="evidence" value="ECO:0007669"/>
    <property type="project" value="UniProtKB-KW"/>
</dbReference>
<dbReference type="GO" id="GO:0046872">
    <property type="term" value="F:metal ion binding"/>
    <property type="evidence" value="ECO:0007669"/>
    <property type="project" value="UniProtKB-KW"/>
</dbReference>
<keyword evidence="4" id="KW-0808">Transferase</keyword>
<comment type="cofactor">
    <cofactor evidence="2">
        <name>[4Fe-4S] cluster</name>
        <dbReference type="ChEBI" id="CHEBI:49883"/>
    </cofactor>
</comment>
<dbReference type="Gene3D" id="3.40.50.620">
    <property type="entry name" value="HUPs"/>
    <property type="match status" value="1"/>
</dbReference>
<feature type="domain" description="2-thiouridine synthetase TtuA-like N-terminal LIM" evidence="14">
    <location>
        <begin position="2"/>
        <end position="27"/>
    </location>
</feature>
<feature type="binding site" evidence="12">
    <location>
        <position position="3"/>
    </location>
    <ligand>
        <name>Zn(2+)</name>
        <dbReference type="ChEBI" id="CHEBI:29105"/>
        <label>1</label>
    </ligand>
</feature>
<keyword evidence="10" id="KW-0408">Iron</keyword>
<dbReference type="FunFam" id="3.40.50.620:FF:000174">
    <property type="entry name" value="ATPase, PP-loop superfamily"/>
    <property type="match status" value="1"/>
</dbReference>
<keyword evidence="7 12" id="KW-0862">Zinc</keyword>
<comment type="caution">
    <text evidence="15">The sequence shown here is derived from an EMBL/GenBank/DDBJ whole genome shotgun (WGS) entry which is preliminary data.</text>
</comment>
<dbReference type="GO" id="GO:0002144">
    <property type="term" value="C:cytosolic tRNA wobble base thiouridylase complex"/>
    <property type="evidence" value="ECO:0007669"/>
    <property type="project" value="TreeGrafter"/>
</dbReference>
<feature type="binding site" evidence="12">
    <location>
        <position position="22"/>
    </location>
    <ligand>
        <name>Zn(2+)</name>
        <dbReference type="ChEBI" id="CHEBI:29105"/>
        <label>1</label>
    </ligand>
</feature>
<dbReference type="CDD" id="cd01993">
    <property type="entry name" value="TtuA-like"/>
    <property type="match status" value="1"/>
</dbReference>
<dbReference type="InterPro" id="IPR035107">
    <property type="entry name" value="tRNA_thiolation_TtcA_Ctu1"/>
</dbReference>
<feature type="binding site" evidence="12">
    <location>
        <position position="274"/>
    </location>
    <ligand>
        <name>Zn(2+)</name>
        <dbReference type="ChEBI" id="CHEBI:29105"/>
        <label>2</label>
    </ligand>
</feature>
<dbReference type="AlphaFoldDB" id="A0A7V5LT82"/>
<dbReference type="GO" id="GO:0005524">
    <property type="term" value="F:ATP binding"/>
    <property type="evidence" value="ECO:0007669"/>
    <property type="project" value="UniProtKB-KW"/>
</dbReference>
<dbReference type="GO" id="GO:0000049">
    <property type="term" value="F:tRNA binding"/>
    <property type="evidence" value="ECO:0007669"/>
    <property type="project" value="InterPro"/>
</dbReference>
<dbReference type="GO" id="GO:0002143">
    <property type="term" value="P:tRNA wobble position uridine thiolation"/>
    <property type="evidence" value="ECO:0007669"/>
    <property type="project" value="TreeGrafter"/>
</dbReference>
<evidence type="ECO:0000313" key="15">
    <source>
        <dbReference type="EMBL" id="HHF53040.1"/>
    </source>
</evidence>
<evidence type="ECO:0000256" key="4">
    <source>
        <dbReference type="ARBA" id="ARBA00022679"/>
    </source>
</evidence>
<keyword evidence="11" id="KW-0411">Iron-sulfur</keyword>
<name>A0A7V5LT82_UNCW3</name>
<feature type="binding site" evidence="12">
    <location>
        <position position="6"/>
    </location>
    <ligand>
        <name>Zn(2+)</name>
        <dbReference type="ChEBI" id="CHEBI:29105"/>
        <label>1</label>
    </ligand>
</feature>
<dbReference type="NCBIfam" id="TIGR00269">
    <property type="entry name" value="TIGR00269 family protein"/>
    <property type="match status" value="1"/>
</dbReference>
<keyword evidence="5 12" id="KW-0479">Metal-binding</keyword>
<dbReference type="PANTHER" id="PTHR11807:SF27">
    <property type="entry name" value="TRNA-5-METHYLURIDINE(54) 2-SULFURTRANSFERASE"/>
    <property type="match status" value="1"/>
</dbReference>
<evidence type="ECO:0000256" key="1">
    <source>
        <dbReference type="ARBA" id="ARBA00001946"/>
    </source>
</evidence>
<keyword evidence="8" id="KW-0067">ATP-binding</keyword>
<keyword evidence="3" id="KW-0004">4Fe-4S</keyword>
<dbReference type="EMBL" id="DRTX01000089">
    <property type="protein sequence ID" value="HHF53040.1"/>
    <property type="molecule type" value="Genomic_DNA"/>
</dbReference>
<feature type="binding site" evidence="12">
    <location>
        <position position="286"/>
    </location>
    <ligand>
        <name>Zn(2+)</name>
        <dbReference type="ChEBI" id="CHEBI:29105"/>
        <label>2</label>
    </ligand>
</feature>
<dbReference type="PIRSF" id="PIRSF004976">
    <property type="entry name" value="ATPase_YdaO"/>
    <property type="match status" value="1"/>
</dbReference>
<dbReference type="Proteomes" id="UP000886050">
    <property type="component" value="Unassembled WGS sequence"/>
</dbReference>
<evidence type="ECO:0000256" key="5">
    <source>
        <dbReference type="ARBA" id="ARBA00022723"/>
    </source>
</evidence>
<dbReference type="InterPro" id="IPR014729">
    <property type="entry name" value="Rossmann-like_a/b/a_fold"/>
</dbReference>
<evidence type="ECO:0000256" key="11">
    <source>
        <dbReference type="ARBA" id="ARBA00023014"/>
    </source>
</evidence>
<feature type="domain" description="tRNA(Ile)-lysidine/2-thiocytidine synthase N-terminal" evidence="13">
    <location>
        <begin position="49"/>
        <end position="211"/>
    </location>
</feature>
<feature type="binding site" evidence="12">
    <location>
        <position position="25"/>
    </location>
    <ligand>
        <name>Zn(2+)</name>
        <dbReference type="ChEBI" id="CHEBI:29105"/>
        <label>1</label>
    </ligand>
</feature>
<keyword evidence="6" id="KW-0547">Nucleotide-binding</keyword>
<evidence type="ECO:0000259" key="13">
    <source>
        <dbReference type="Pfam" id="PF01171"/>
    </source>
</evidence>
<evidence type="ECO:0000256" key="6">
    <source>
        <dbReference type="ARBA" id="ARBA00022741"/>
    </source>
</evidence>
<keyword evidence="9" id="KW-0460">Magnesium</keyword>
<dbReference type="InterPro" id="IPR054306">
    <property type="entry name" value="TtuA-like_LIM_N"/>
</dbReference>
<evidence type="ECO:0000256" key="10">
    <source>
        <dbReference type="ARBA" id="ARBA00023004"/>
    </source>
</evidence>
<sequence length="300" mass="34480">MKCKICGNRAVIKLRAHNISLCEEHLIEFIERRIERTIKEFRLINKDEKILVPVSGGKDSLNTLFILNALGYMVEGLHINLGIGKYSEESQKKTENFISRYNLKIHILQVKEILGYSTPEAAKKLRRPACSVCGLVKRYLFNKFAHENNFQVVATGHNLDDEAATLLSNILNWQEGYIIRQNIKMDSTHPKLVKKVKPLALISERESAAYALIRGFDYIREECPFAQGATSIQIKNSLNMLEEESPGTKLRFYKGFLKQNIIKREEKEIKLKECIICGYPTTRDVCTFCTLRERLAPKID</sequence>
<feature type="binding site" evidence="12">
    <location>
        <position position="289"/>
    </location>
    <ligand>
        <name>Zn(2+)</name>
        <dbReference type="ChEBI" id="CHEBI:29105"/>
        <label>2</label>
    </ligand>
</feature>
<dbReference type="GO" id="GO:0051539">
    <property type="term" value="F:4 iron, 4 sulfur cluster binding"/>
    <property type="evidence" value="ECO:0007669"/>
    <property type="project" value="UniProtKB-KW"/>
</dbReference>
<dbReference type="InterPro" id="IPR011063">
    <property type="entry name" value="TilS/TtcA_N"/>
</dbReference>
<evidence type="ECO:0000256" key="12">
    <source>
        <dbReference type="PIRSR" id="PIRSR004976-50"/>
    </source>
</evidence>
<comment type="cofactor">
    <cofactor evidence="1">
        <name>Mg(2+)</name>
        <dbReference type="ChEBI" id="CHEBI:18420"/>
    </cofactor>
</comment>
<organism evidence="15">
    <name type="scientific">candidate division WOR-3 bacterium</name>
    <dbReference type="NCBI Taxonomy" id="2052148"/>
    <lineage>
        <taxon>Bacteria</taxon>
        <taxon>Bacteria division WOR-3</taxon>
    </lineage>
</organism>
<evidence type="ECO:0000256" key="3">
    <source>
        <dbReference type="ARBA" id="ARBA00022485"/>
    </source>
</evidence>
<feature type="binding site" evidence="12">
    <location>
        <position position="277"/>
    </location>
    <ligand>
        <name>Zn(2+)</name>
        <dbReference type="ChEBI" id="CHEBI:29105"/>
        <label>2</label>
    </ligand>
</feature>
<accession>A0A7V5LT82</accession>